<protein>
    <submittedName>
        <fullName evidence="3">Dynamin family protein</fullName>
    </submittedName>
</protein>
<gene>
    <name evidence="3" type="ORF">SAMN04488026_102267</name>
</gene>
<name>A0A1G8VX61_9RHOB</name>
<sequence>MFHNPQLKVGTPRLPESPAAIPGRAEEIVKRRPRIAVMGEFSAGKSTLTNLLIGSNALPVKVTATQLPPVWLCHGSGAPHGVDRNGDRFNVDLARIGDIPLERTQYLRVERHSNVLELCDIIDFPGISDPNMPAELWQQVISEADAVLWCSHAVQAWRQSEAAAWEELPAHLQERSLLLLTGIDKLVEERDRQRVLSRIRRETDGLFADVFPISLTRALAAGEDRDAWEASGAERFMTALLELIMSFSPGAEQPAVSPKAAIAADAPSIEALPFAMAETVPLPSHQTETSPNSEPLPATDQSPRIVPRRVSLKGPSRRIAQARPRPENARDRAPGT</sequence>
<accession>A0A1G8VX61</accession>
<dbReference type="InterPro" id="IPR045063">
    <property type="entry name" value="Dynamin_N"/>
</dbReference>
<evidence type="ECO:0000256" key="1">
    <source>
        <dbReference type="SAM" id="MobiDB-lite"/>
    </source>
</evidence>
<dbReference type="SUPFAM" id="SSF52540">
    <property type="entry name" value="P-loop containing nucleoside triphosphate hydrolases"/>
    <property type="match status" value="1"/>
</dbReference>
<feature type="domain" description="Dynamin N-terminal" evidence="2">
    <location>
        <begin position="35"/>
        <end position="181"/>
    </location>
</feature>
<keyword evidence="4" id="KW-1185">Reference proteome</keyword>
<dbReference type="EMBL" id="FNEK01000022">
    <property type="protein sequence ID" value="SDJ70642.1"/>
    <property type="molecule type" value="Genomic_DNA"/>
</dbReference>
<evidence type="ECO:0000313" key="4">
    <source>
        <dbReference type="Proteomes" id="UP000199382"/>
    </source>
</evidence>
<feature type="compositionally biased region" description="Basic and acidic residues" evidence="1">
    <location>
        <begin position="324"/>
        <end position="336"/>
    </location>
</feature>
<dbReference type="STRING" id="571298.SAMN04488026_102267"/>
<evidence type="ECO:0000259" key="2">
    <source>
        <dbReference type="Pfam" id="PF00350"/>
    </source>
</evidence>
<reference evidence="3 4" key="1">
    <citation type="submission" date="2016-10" db="EMBL/GenBank/DDBJ databases">
        <authorList>
            <person name="de Groot N.N."/>
        </authorList>
    </citation>
    <scope>NUCLEOTIDE SEQUENCE [LARGE SCALE GENOMIC DNA]</scope>
    <source>
        <strain evidence="3 4">DSM 25294</strain>
    </source>
</reference>
<organism evidence="3 4">
    <name type="scientific">Aliiruegeria lutimaris</name>
    <dbReference type="NCBI Taxonomy" id="571298"/>
    <lineage>
        <taxon>Bacteria</taxon>
        <taxon>Pseudomonadati</taxon>
        <taxon>Pseudomonadota</taxon>
        <taxon>Alphaproteobacteria</taxon>
        <taxon>Rhodobacterales</taxon>
        <taxon>Roseobacteraceae</taxon>
        <taxon>Aliiruegeria</taxon>
    </lineage>
</organism>
<dbReference type="Proteomes" id="UP000199382">
    <property type="component" value="Unassembled WGS sequence"/>
</dbReference>
<feature type="region of interest" description="Disordered" evidence="1">
    <location>
        <begin position="282"/>
        <end position="336"/>
    </location>
</feature>
<dbReference type="Pfam" id="PF00350">
    <property type="entry name" value="Dynamin_N"/>
    <property type="match status" value="1"/>
</dbReference>
<dbReference type="Gene3D" id="3.40.50.300">
    <property type="entry name" value="P-loop containing nucleotide triphosphate hydrolases"/>
    <property type="match status" value="1"/>
</dbReference>
<dbReference type="OrthoDB" id="5477114at2"/>
<proteinExistence type="predicted"/>
<feature type="compositionally biased region" description="Polar residues" evidence="1">
    <location>
        <begin position="284"/>
        <end position="293"/>
    </location>
</feature>
<evidence type="ECO:0000313" key="3">
    <source>
        <dbReference type="EMBL" id="SDJ70642.1"/>
    </source>
</evidence>
<dbReference type="AlphaFoldDB" id="A0A1G8VX61"/>
<dbReference type="InterPro" id="IPR027417">
    <property type="entry name" value="P-loop_NTPase"/>
</dbReference>